<comment type="catalytic activity">
    <reaction evidence="5 7">
        <text>urea + 2 H2O + H(+) = hydrogencarbonate + 2 NH4(+)</text>
        <dbReference type="Rhea" id="RHEA:20557"/>
        <dbReference type="ChEBI" id="CHEBI:15377"/>
        <dbReference type="ChEBI" id="CHEBI:15378"/>
        <dbReference type="ChEBI" id="CHEBI:16199"/>
        <dbReference type="ChEBI" id="CHEBI:17544"/>
        <dbReference type="ChEBI" id="CHEBI:28938"/>
        <dbReference type="EC" id="3.5.1.5"/>
    </reaction>
</comment>
<dbReference type="PROSITE" id="PS01120">
    <property type="entry name" value="UREASE_1"/>
    <property type="match status" value="1"/>
</dbReference>
<feature type="binding site" evidence="6 9">
    <location>
        <position position="277"/>
    </location>
    <ligand>
        <name>Ni(2+)</name>
        <dbReference type="ChEBI" id="CHEBI:49786"/>
        <label>1</label>
    </ligand>
</feature>
<feature type="binding site" evidence="6 9">
    <location>
        <position position="413"/>
    </location>
    <ligand>
        <name>Ni(2+)</name>
        <dbReference type="ChEBI" id="CHEBI:49786"/>
        <label>2</label>
    </ligand>
</feature>
<comment type="PTM">
    <text evidence="8">Carbamylation allows a single lysine to coordinate two nickel ions.</text>
</comment>
<feature type="binding site" evidence="6 9">
    <location>
        <position position="501"/>
    </location>
    <ligand>
        <name>Ni(2+)</name>
        <dbReference type="ChEBI" id="CHEBI:49786"/>
        <label>1</label>
    </ligand>
</feature>
<dbReference type="RefSeq" id="WP_303734616.1">
    <property type="nucleotide sequence ID" value="NZ_CAKZHK010000008.1"/>
</dbReference>
<dbReference type="Pfam" id="PF00699">
    <property type="entry name" value="Urease_beta"/>
    <property type="match status" value="1"/>
</dbReference>
<evidence type="ECO:0000256" key="11">
    <source>
        <dbReference type="PROSITE-ProRule" id="PRU00700"/>
    </source>
</evidence>
<feature type="binding site" evidence="6 11">
    <location>
        <position position="360"/>
    </location>
    <ligand>
        <name>substrate</name>
    </ligand>
</feature>
<feature type="domain" description="Urease" evidence="13">
    <location>
        <begin position="270"/>
        <end position="730"/>
    </location>
</feature>
<dbReference type="Gene3D" id="2.30.40.10">
    <property type="entry name" value="Urease, subunit C, domain 1"/>
    <property type="match status" value="1"/>
</dbReference>
<dbReference type="InterPro" id="IPR005848">
    <property type="entry name" value="Urease_asu"/>
</dbReference>
<comment type="subunit">
    <text evidence="7">Heterotrimer of UreA (gamma), UreB (beta) and UreC (alpha) subunits. Three heterotrimers associate to form the active enzyme.</text>
</comment>
<comment type="subcellular location">
    <subcellularLocation>
        <location evidence="7 11">Cytoplasm</location>
    </subcellularLocation>
</comment>
<dbReference type="EMBL" id="QFRA01000007">
    <property type="protein sequence ID" value="PZR05309.1"/>
    <property type="molecule type" value="Genomic_DNA"/>
</dbReference>
<dbReference type="GO" id="GO:0035550">
    <property type="term" value="C:urease complex"/>
    <property type="evidence" value="ECO:0007669"/>
    <property type="project" value="InterPro"/>
</dbReference>
<evidence type="ECO:0000256" key="9">
    <source>
        <dbReference type="PIRSR" id="PIRSR611612-51"/>
    </source>
</evidence>
<comment type="PTM">
    <text evidence="6">Carboxylation allows a single lysine to coordinate two nickel ions.</text>
</comment>
<dbReference type="SUPFAM" id="SSF51278">
    <property type="entry name" value="Urease, beta-subunit"/>
    <property type="match status" value="1"/>
</dbReference>
<comment type="similarity">
    <text evidence="6">Belongs to the metallo-dependent hydrolases superfamily. Urease alpha subunit family.</text>
</comment>
<dbReference type="Gene3D" id="2.10.150.10">
    <property type="entry name" value="Urease, beta subunit"/>
    <property type="match status" value="1"/>
</dbReference>
<dbReference type="CDD" id="cd00407">
    <property type="entry name" value="Urease_beta"/>
    <property type="match status" value="1"/>
</dbReference>
<dbReference type="InterPro" id="IPR017951">
    <property type="entry name" value="Urease_asu_c"/>
</dbReference>
<feature type="binding site" evidence="6 9">
    <location>
        <position position="387"/>
    </location>
    <ligand>
        <name>Ni(2+)</name>
        <dbReference type="ChEBI" id="CHEBI:49786"/>
        <label>2</label>
    </ligand>
</feature>
<keyword evidence="4 7" id="KW-0378">Hydrolase</keyword>
<dbReference type="InterPro" id="IPR032466">
    <property type="entry name" value="Metal_Hydrolase"/>
</dbReference>
<dbReference type="Pfam" id="PF01979">
    <property type="entry name" value="Amidohydro_1"/>
    <property type="match status" value="1"/>
</dbReference>
<comment type="cofactor">
    <cofactor evidence="6 9">
        <name>Ni cation</name>
        <dbReference type="ChEBI" id="CHEBI:25516"/>
    </cofactor>
    <text evidence="6 9">Binds 2 nickel ions per subunit.</text>
</comment>
<evidence type="ECO:0000256" key="12">
    <source>
        <dbReference type="SAM" id="MobiDB-lite"/>
    </source>
</evidence>
<dbReference type="PROSITE" id="PS51368">
    <property type="entry name" value="UREASE_3"/>
    <property type="match status" value="1"/>
</dbReference>
<evidence type="ECO:0000259" key="13">
    <source>
        <dbReference type="PROSITE" id="PS51368"/>
    </source>
</evidence>
<sequence length="730" mass="77943">MSTANRYIYDDGTITINPGKRTLTLRVTNTGDRAVQVGSHFHFFEANRELLFDRHRAWGMHLNIPAGLAVRFEPGDSKEVQLVDFGGRRILHGFSALAEGALDDPAIRERGFQRAQERGFKTESVPDDELPADRGPYSISKAEYGSIYGPTTGDRIQLADTNLIIELTDDANSRSYGDESVYGGGKAIRDGMAQDPQASDAESVDTVITSALIVDAMTGIIKADIGIKDGRIVGIGKAGNPHTQDGVDPQLIIGPNTEVIAGEHRIVTAGGIDSHIHFISPQQAEEGLSNGITTFFGGGTGPAEGTKGTTCTPGESSIGMMLRAADDMPVNIGVLGKGSGSLPEALESQIAAGAAGLKIHEDWGATPAVIDNALKVCDKHDVQLAIHTDTLNESGFFEDTRDAIGDRTIHTFHSEGAGGGHAPDILRVTVMPSALPASTNPTLPYTVNSAEELLDMVMVCHHLSHDIPEDVSFAESRVRPETIAAETVLHDRGVISIFSSDSQAMGRVGETWTRAFQTAHHCKAELGPLPEDRQPGPGQSASVESTDSEADAKSTSRNDNHRVLRYVAKVTCNSAIAAGVNDYIGSLEVGKVADIVLWPVSSVAAKPQLVIRSGHICWSLMGDPNASLPTPEPVVYRPMFGNRGHALSHSRITFMSSEAINDGVPAKLGLTSTVLPVHGCRHIGKKDMVRNSELPEITVDPDTYEVRADGEPLSIAPANKLPLAQLHYLF</sequence>
<dbReference type="SUPFAM" id="SSF51556">
    <property type="entry name" value="Metallo-dependent hydrolases"/>
    <property type="match status" value="1"/>
</dbReference>
<dbReference type="InterPro" id="IPR011612">
    <property type="entry name" value="Urease_alpha_N_dom"/>
</dbReference>
<dbReference type="Pfam" id="PF00449">
    <property type="entry name" value="Urease_alpha"/>
    <property type="match status" value="1"/>
</dbReference>
<comment type="pathway">
    <text evidence="1 7">Nitrogen metabolism; urea degradation; CO(2) and NH(3) from urea (urease route): step 1/1.</text>
</comment>
<feature type="binding site" description="via carbamate group" evidence="6 9">
    <location>
        <position position="358"/>
    </location>
    <ligand>
        <name>Ni(2+)</name>
        <dbReference type="ChEBI" id="CHEBI:49786"/>
        <label>2</label>
    </ligand>
</feature>
<evidence type="ECO:0000256" key="7">
    <source>
        <dbReference type="HAMAP-Rule" id="MF_01954"/>
    </source>
</evidence>
<evidence type="ECO:0000256" key="1">
    <source>
        <dbReference type="ARBA" id="ARBA00004897"/>
    </source>
</evidence>
<dbReference type="InterPro" id="IPR029754">
    <property type="entry name" value="Urease_Ni-bd"/>
</dbReference>
<dbReference type="PANTHER" id="PTHR43440:SF1">
    <property type="entry name" value="UREASE"/>
    <property type="match status" value="1"/>
</dbReference>
<organism evidence="14 15">
    <name type="scientific">Corynebacterium kroppenstedtii</name>
    <dbReference type="NCBI Taxonomy" id="161879"/>
    <lineage>
        <taxon>Bacteria</taxon>
        <taxon>Bacillati</taxon>
        <taxon>Actinomycetota</taxon>
        <taxon>Actinomycetes</taxon>
        <taxon>Mycobacteriales</taxon>
        <taxon>Corynebacteriaceae</taxon>
        <taxon>Corynebacterium</taxon>
    </lineage>
</organism>
<name>A0A2W5SQ30_9CORY</name>
<dbReference type="NCBIfam" id="NF009686">
    <property type="entry name" value="PRK13207.1"/>
    <property type="match status" value="1"/>
</dbReference>
<evidence type="ECO:0000313" key="14">
    <source>
        <dbReference type="EMBL" id="PZR05309.1"/>
    </source>
</evidence>
<dbReference type="Gene3D" id="3.20.20.140">
    <property type="entry name" value="Metal-dependent hydrolases"/>
    <property type="match status" value="1"/>
</dbReference>
<dbReference type="GO" id="GO:0043419">
    <property type="term" value="P:urea catabolic process"/>
    <property type="evidence" value="ECO:0007669"/>
    <property type="project" value="UniProtKB-UniRule"/>
</dbReference>
<dbReference type="NCBIfam" id="TIGR01792">
    <property type="entry name" value="urease_alph"/>
    <property type="match status" value="1"/>
</dbReference>
<keyword evidence="3 6" id="KW-0479">Metal-binding</keyword>
<dbReference type="InterPro" id="IPR050112">
    <property type="entry name" value="Urease_alpha_subunit"/>
</dbReference>
<evidence type="ECO:0000256" key="5">
    <source>
        <dbReference type="ARBA" id="ARBA00047778"/>
    </source>
</evidence>
<evidence type="ECO:0000256" key="8">
    <source>
        <dbReference type="PIRSR" id="PIRSR611612-50"/>
    </source>
</evidence>
<gene>
    <name evidence="6" type="primary">ureC</name>
    <name evidence="7" type="synonym">ureB</name>
    <name evidence="14" type="ORF">DI525_04630</name>
</gene>
<comment type="similarity">
    <text evidence="7">Belongs to the urease beta subunit family.</text>
</comment>
<feature type="modified residue" description="N6-carboxylysine" evidence="6 8">
    <location>
        <position position="358"/>
    </location>
</feature>
<dbReference type="NCBIfam" id="TIGR00192">
    <property type="entry name" value="urease_beta"/>
    <property type="match status" value="1"/>
</dbReference>
<feature type="region of interest" description="Disordered" evidence="12">
    <location>
        <begin position="526"/>
        <end position="558"/>
    </location>
</feature>
<dbReference type="GO" id="GO:0016151">
    <property type="term" value="F:nickel cation binding"/>
    <property type="evidence" value="ECO:0007669"/>
    <property type="project" value="UniProtKB-UniRule"/>
</dbReference>
<dbReference type="HAMAP" id="MF_01953">
    <property type="entry name" value="Urease_alpha"/>
    <property type="match status" value="1"/>
</dbReference>
<reference evidence="14 15" key="1">
    <citation type="submission" date="2017-08" db="EMBL/GenBank/DDBJ databases">
        <title>Infants hospitalized years apart are colonized by the same room-sourced microbial strains.</title>
        <authorList>
            <person name="Brooks B."/>
            <person name="Olm M.R."/>
            <person name="Firek B.A."/>
            <person name="Baker R."/>
            <person name="Thomas B.C."/>
            <person name="Morowitz M.J."/>
            <person name="Banfield J.F."/>
        </authorList>
    </citation>
    <scope>NUCLEOTIDE SEQUENCE [LARGE SCALE GENOMIC DNA]</scope>
    <source>
        <strain evidence="14">S2_003_000_R1_3</strain>
    </source>
</reference>
<comment type="caution">
    <text evidence="14">The sequence shown here is derived from an EMBL/GenBank/DDBJ whole genome shotgun (WGS) entry which is preliminary data.</text>
</comment>
<dbReference type="AlphaFoldDB" id="A0A2W5SQ30"/>
<evidence type="ECO:0000256" key="10">
    <source>
        <dbReference type="PIRSR" id="PIRSR611612-52"/>
    </source>
</evidence>
<dbReference type="GO" id="GO:0009039">
    <property type="term" value="F:urease activity"/>
    <property type="evidence" value="ECO:0007669"/>
    <property type="project" value="UniProtKB-UniRule"/>
</dbReference>
<proteinExistence type="inferred from homology"/>
<feature type="binding site" evidence="6 9">
    <location>
        <position position="275"/>
    </location>
    <ligand>
        <name>Ni(2+)</name>
        <dbReference type="ChEBI" id="CHEBI:49786"/>
        <label>1</label>
    </ligand>
</feature>
<dbReference type="PROSITE" id="PS00145">
    <property type="entry name" value="UREASE_2"/>
    <property type="match status" value="1"/>
</dbReference>
<dbReference type="CDD" id="cd00375">
    <property type="entry name" value="Urease_alpha"/>
    <property type="match status" value="1"/>
</dbReference>
<dbReference type="HAMAP" id="MF_01954">
    <property type="entry name" value="Urease_beta"/>
    <property type="match status" value="1"/>
</dbReference>
<protein>
    <recommendedName>
        <fullName evidence="6 7">Multifunctional fusion protein</fullName>
    </recommendedName>
    <domain>
        <recommendedName>
            <fullName evidence="7">Urease subunit beta</fullName>
            <ecNumber evidence="7">3.5.1.5</ecNumber>
        </recommendedName>
        <alternativeName>
            <fullName evidence="7">Urea amidohydrolase subunit beta</fullName>
        </alternativeName>
    </domain>
    <domain>
        <recommendedName>
            <fullName evidence="6">Urease subunit alpha</fullName>
        </recommendedName>
        <alternativeName>
            <fullName evidence="6">Urea amidohydrolase subunit alpha</fullName>
        </alternativeName>
    </domain>
</protein>
<dbReference type="InterPro" id="IPR036461">
    <property type="entry name" value="Urease_betasu_sf"/>
</dbReference>
<keyword evidence="2 6" id="KW-0533">Nickel</keyword>
<dbReference type="InterPro" id="IPR006680">
    <property type="entry name" value="Amidohydro-rel"/>
</dbReference>
<dbReference type="InterPro" id="IPR017950">
    <property type="entry name" value="Urease_AS"/>
</dbReference>
<accession>A0A2W5SQ30</accession>
<dbReference type="PRINTS" id="PR01752">
    <property type="entry name" value="UREASE"/>
</dbReference>
<evidence type="ECO:0000256" key="4">
    <source>
        <dbReference type="ARBA" id="ARBA00022801"/>
    </source>
</evidence>
<evidence type="ECO:0000256" key="3">
    <source>
        <dbReference type="ARBA" id="ARBA00022723"/>
    </source>
</evidence>
<dbReference type="Proteomes" id="UP000249432">
    <property type="component" value="Unassembled WGS sequence"/>
</dbReference>
<evidence type="ECO:0000313" key="15">
    <source>
        <dbReference type="Proteomes" id="UP000249432"/>
    </source>
</evidence>
<feature type="active site" description="Proton donor" evidence="6 10">
    <location>
        <position position="461"/>
    </location>
</feature>
<dbReference type="UniPathway" id="UPA00258">
    <property type="reaction ID" value="UER00370"/>
</dbReference>
<feature type="binding site" description="via carbamate group" evidence="6 9">
    <location>
        <position position="358"/>
    </location>
    <ligand>
        <name>Ni(2+)</name>
        <dbReference type="ChEBI" id="CHEBI:49786"/>
        <label>1</label>
    </ligand>
</feature>
<dbReference type="PANTHER" id="PTHR43440">
    <property type="entry name" value="UREASE"/>
    <property type="match status" value="1"/>
</dbReference>
<dbReference type="SUPFAM" id="SSF51338">
    <property type="entry name" value="Composite domain of metallo-dependent hydrolases"/>
    <property type="match status" value="2"/>
</dbReference>
<evidence type="ECO:0000256" key="6">
    <source>
        <dbReference type="HAMAP-Rule" id="MF_01953"/>
    </source>
</evidence>
<evidence type="ECO:0000256" key="2">
    <source>
        <dbReference type="ARBA" id="ARBA00022596"/>
    </source>
</evidence>
<keyword evidence="7 11" id="KW-0963">Cytoplasm</keyword>
<dbReference type="InterPro" id="IPR011059">
    <property type="entry name" value="Metal-dep_hydrolase_composite"/>
</dbReference>
<dbReference type="EC" id="3.5.1.5" evidence="7"/>
<dbReference type="InterPro" id="IPR002019">
    <property type="entry name" value="Urease_beta-like"/>
</dbReference>
<dbReference type="NCBIfam" id="NF009682">
    <property type="entry name" value="PRK13203.1"/>
    <property type="match status" value="1"/>
</dbReference>